<evidence type="ECO:0000256" key="6">
    <source>
        <dbReference type="SAM" id="SignalP"/>
    </source>
</evidence>
<organism evidence="9 10">
    <name type="scientific">Oleiagrimonas citrea</name>
    <dbReference type="NCBI Taxonomy" id="1665687"/>
    <lineage>
        <taxon>Bacteria</taxon>
        <taxon>Pseudomonadati</taxon>
        <taxon>Pseudomonadota</taxon>
        <taxon>Gammaproteobacteria</taxon>
        <taxon>Lysobacterales</taxon>
        <taxon>Rhodanobacteraceae</taxon>
        <taxon>Oleiagrimonas</taxon>
    </lineage>
</organism>
<dbReference type="InterPro" id="IPR015943">
    <property type="entry name" value="WD40/YVTN_repeat-like_dom_sf"/>
</dbReference>
<feature type="modified residue" description="4-aspartylphosphate" evidence="4">
    <location>
        <position position="1112"/>
    </location>
</feature>
<reference evidence="9 10" key="1">
    <citation type="journal article" date="2017" name="Int. J. Syst. Evol. Microbiol.">
        <title>Oleiagrimonas citrea sp. nov., a marine bacterium isolated from tidal flat sediment and emended description of the genus Oleiagrimonas Fang et al. 2015 and Oleiagrimonas soli.</title>
        <authorList>
            <person name="Yang S.H."/>
            <person name="Seo H.S."/>
            <person name="Seong C.N."/>
            <person name="Kwon K.K."/>
        </authorList>
    </citation>
    <scope>NUCLEOTIDE SEQUENCE [LARGE SCALE GENOMIC DNA]</scope>
    <source>
        <strain evidence="9 10">MEBiC09124</strain>
    </source>
</reference>
<dbReference type="Pfam" id="PF00512">
    <property type="entry name" value="HisKA"/>
    <property type="match status" value="1"/>
</dbReference>
<dbReference type="CDD" id="cd16922">
    <property type="entry name" value="HATPase_EvgS-ArcB-TorS-like"/>
    <property type="match status" value="1"/>
</dbReference>
<dbReference type="SMART" id="SM00388">
    <property type="entry name" value="HisKA"/>
    <property type="match status" value="1"/>
</dbReference>
<dbReference type="PRINTS" id="PR00344">
    <property type="entry name" value="BCTRLSENSOR"/>
</dbReference>
<dbReference type="CDD" id="cd00082">
    <property type="entry name" value="HisKA"/>
    <property type="match status" value="1"/>
</dbReference>
<sequence length="1180" mass="129177">MIRAVLFCAILISASLMAPFAHASLPPSTDAAKTTRIRPIPTPQFRYYGVADGLPSSFVYTMAQDARGVIWMGTNNGLVRFDSAHFRVFRHDPRQAHSLPANDVSALLVDHRQRLWVGGEGTGLNLYRPATGDFRTWRHEDGNPDSLAGDDVGALAEGKDGSIWVSVYTKGLDRLRPDGHIEHFRHRSGDPQSLASDIVLSLHVAEDGSVLVGSLRGLDRVQPNGRIEHISFIGLKQAPRVWSIDRHGKQCYLSTSKGLFVLGGDEEARPAYVGVTQQHPIFSMTASEDGSLWLGMSDGMVWVGANGRHRRFPLHQDAPDTAPGALVLKIMVDQEGGLWAATRDNGVAYLGPNWRQFSVFRHRPGSADSIATNRVISLGHWQGRLFVGGQDGVLDSIDLATGKVKHFRTDLGHEGVTGLADAGHDALWLGHTNGLSLYRGGRMHAVNPSRMRDGVNRIVVDAGGNAFVSMTSGGVVRVDRTTLKVRAIGTRDGTTADRDVTKLAYHAGRVWRSSMGGLARLNARGDEFVDVPGVGPGRIFSFAFGAKGLWVVRQDALEHYRLESDGDAIRDDVIGLAEGWPEISVVDMARGAGGRIWMISRTGLWSYSPVSRTFHSYGVEDGLPDPEFIARRLLHMPDGSLFAGTIRGVVGWNPRDMHDKAHVPRLMLTRITVKRDGHLHAMPVDGHALHLRWNDRELHVAVQALSYLDPSRNHYRFRLQGLDSGWVDTGNRGERDFTGLSHGDYKLHIQASGPGDVWAGLPPLSIQVDRPPWLTWWAWAIYAMLVVLLFYAVLHLVRRRIEQRHRMQLAERERAMAEQASAAKTSFLATLGHEIRTPMTGVLGMAELLLRSPLQTRQREYAEAIQRSGTLLLRLVNEALDMARIEAGRLELDVAAFDPRDVLGDVLQLERAVAGDKGLTLASRMGENVPVQVRGDALRIKQILLNLVNNALKFTASGGVELAMDWVNNGLAITVSDTGPGISDKDRKRLFQRYEQADSPQRSSGSGLGLAICRELTQLMDGRCELVESSARGSTFRVWLPLPVVEAEPVAAADETTAGESWNLLLIEDDATVAGVIQGLLEASGHRVRRAPDGLAGLAELENGRFDALLLDLDLPGLDGFGVARMLRDRETDTRLPIIAITARSGGDEEERARAAGMDGFLRKPVSGAQLQAALAALLD</sequence>
<dbReference type="InterPro" id="IPR036890">
    <property type="entry name" value="HATPase_C_sf"/>
</dbReference>
<dbReference type="InterPro" id="IPR003594">
    <property type="entry name" value="HATPase_dom"/>
</dbReference>
<dbReference type="SMART" id="SM00448">
    <property type="entry name" value="REC"/>
    <property type="match status" value="1"/>
</dbReference>
<dbReference type="CDD" id="cd17546">
    <property type="entry name" value="REC_hyHK_CKI1_RcsC-like"/>
    <property type="match status" value="1"/>
</dbReference>
<dbReference type="InterPro" id="IPR011123">
    <property type="entry name" value="Y_Y_Y"/>
</dbReference>
<dbReference type="SMART" id="SM00387">
    <property type="entry name" value="HATPase_c"/>
    <property type="match status" value="1"/>
</dbReference>
<dbReference type="RefSeq" id="WP_168608612.1">
    <property type="nucleotide sequence ID" value="NZ_JAAZQD010000002.1"/>
</dbReference>
<feature type="chain" id="PRO_5032549835" description="histidine kinase" evidence="6">
    <location>
        <begin position="24"/>
        <end position="1180"/>
    </location>
</feature>
<keyword evidence="10" id="KW-1185">Reference proteome</keyword>
<dbReference type="InterPro" id="IPR011006">
    <property type="entry name" value="CheY-like_superfamily"/>
</dbReference>
<accession>A0A846ZLB2</accession>
<dbReference type="PANTHER" id="PTHR43547:SF2">
    <property type="entry name" value="HYBRID SIGNAL TRANSDUCTION HISTIDINE KINASE C"/>
    <property type="match status" value="1"/>
</dbReference>
<dbReference type="PROSITE" id="PS50110">
    <property type="entry name" value="RESPONSE_REGULATORY"/>
    <property type="match status" value="1"/>
</dbReference>
<dbReference type="GO" id="GO:0000155">
    <property type="term" value="F:phosphorelay sensor kinase activity"/>
    <property type="evidence" value="ECO:0007669"/>
    <property type="project" value="InterPro"/>
</dbReference>
<feature type="transmembrane region" description="Helical" evidence="5">
    <location>
        <begin position="776"/>
        <end position="797"/>
    </location>
</feature>
<dbReference type="InterPro" id="IPR001789">
    <property type="entry name" value="Sig_transdc_resp-reg_receiver"/>
</dbReference>
<dbReference type="InterPro" id="IPR036097">
    <property type="entry name" value="HisK_dim/P_sf"/>
</dbReference>
<dbReference type="PANTHER" id="PTHR43547">
    <property type="entry name" value="TWO-COMPONENT HISTIDINE KINASE"/>
    <property type="match status" value="1"/>
</dbReference>
<evidence type="ECO:0000256" key="3">
    <source>
        <dbReference type="ARBA" id="ARBA00022553"/>
    </source>
</evidence>
<dbReference type="Pfam" id="PF07495">
    <property type="entry name" value="Y_Y_Y"/>
    <property type="match status" value="1"/>
</dbReference>
<dbReference type="Gene3D" id="3.40.50.2300">
    <property type="match status" value="1"/>
</dbReference>
<dbReference type="Pfam" id="PF00072">
    <property type="entry name" value="Response_reg"/>
    <property type="match status" value="1"/>
</dbReference>
<evidence type="ECO:0000313" key="10">
    <source>
        <dbReference type="Proteomes" id="UP000541636"/>
    </source>
</evidence>
<dbReference type="Pfam" id="PF02518">
    <property type="entry name" value="HATPase_c"/>
    <property type="match status" value="1"/>
</dbReference>
<evidence type="ECO:0000256" key="2">
    <source>
        <dbReference type="ARBA" id="ARBA00012438"/>
    </source>
</evidence>
<dbReference type="SUPFAM" id="SSF47384">
    <property type="entry name" value="Homodimeric domain of signal transducing histidine kinase"/>
    <property type="match status" value="1"/>
</dbReference>
<dbReference type="Gene3D" id="1.10.287.130">
    <property type="match status" value="1"/>
</dbReference>
<keyword evidence="5" id="KW-1133">Transmembrane helix</keyword>
<dbReference type="Pfam" id="PF07494">
    <property type="entry name" value="Reg_prop"/>
    <property type="match status" value="2"/>
</dbReference>
<dbReference type="InterPro" id="IPR003661">
    <property type="entry name" value="HisK_dim/P_dom"/>
</dbReference>
<dbReference type="SUPFAM" id="SSF52172">
    <property type="entry name" value="CheY-like"/>
    <property type="match status" value="1"/>
</dbReference>
<dbReference type="Proteomes" id="UP000541636">
    <property type="component" value="Unassembled WGS sequence"/>
</dbReference>
<gene>
    <name evidence="9" type="ORF">HF690_04535</name>
</gene>
<evidence type="ECO:0000313" key="9">
    <source>
        <dbReference type="EMBL" id="NKZ38221.1"/>
    </source>
</evidence>
<keyword evidence="5" id="KW-0472">Membrane</keyword>
<name>A0A846ZLB2_9GAMM</name>
<dbReference type="Gene3D" id="2.60.40.10">
    <property type="entry name" value="Immunoglobulins"/>
    <property type="match status" value="1"/>
</dbReference>
<proteinExistence type="predicted"/>
<dbReference type="Gene3D" id="2.130.10.10">
    <property type="entry name" value="YVTN repeat-like/Quinoprotein amine dehydrogenase"/>
    <property type="match status" value="3"/>
</dbReference>
<evidence type="ECO:0000259" key="7">
    <source>
        <dbReference type="PROSITE" id="PS50109"/>
    </source>
</evidence>
<dbReference type="SUPFAM" id="SSF55874">
    <property type="entry name" value="ATPase domain of HSP90 chaperone/DNA topoisomerase II/histidine kinase"/>
    <property type="match status" value="1"/>
</dbReference>
<dbReference type="InterPro" id="IPR004358">
    <property type="entry name" value="Sig_transdc_His_kin-like_C"/>
</dbReference>
<keyword evidence="6" id="KW-0732">Signal</keyword>
<comment type="catalytic activity">
    <reaction evidence="1">
        <text>ATP + protein L-histidine = ADP + protein N-phospho-L-histidine.</text>
        <dbReference type="EC" id="2.7.13.3"/>
    </reaction>
</comment>
<dbReference type="InterPro" id="IPR011110">
    <property type="entry name" value="Reg_prop"/>
</dbReference>
<feature type="domain" description="Histidine kinase" evidence="7">
    <location>
        <begin position="830"/>
        <end position="1044"/>
    </location>
</feature>
<dbReference type="SUPFAM" id="SSF63829">
    <property type="entry name" value="Calcium-dependent phosphotriesterase"/>
    <property type="match status" value="2"/>
</dbReference>
<keyword evidence="3 4" id="KW-0597">Phosphoprotein</keyword>
<evidence type="ECO:0000259" key="8">
    <source>
        <dbReference type="PROSITE" id="PS50110"/>
    </source>
</evidence>
<feature type="domain" description="Response regulatory" evidence="8">
    <location>
        <begin position="1063"/>
        <end position="1179"/>
    </location>
</feature>
<dbReference type="InterPro" id="IPR013783">
    <property type="entry name" value="Ig-like_fold"/>
</dbReference>
<dbReference type="EMBL" id="JAAZQD010000002">
    <property type="protein sequence ID" value="NKZ38221.1"/>
    <property type="molecule type" value="Genomic_DNA"/>
</dbReference>
<dbReference type="AlphaFoldDB" id="A0A846ZLB2"/>
<dbReference type="PROSITE" id="PS50109">
    <property type="entry name" value="HIS_KIN"/>
    <property type="match status" value="1"/>
</dbReference>
<keyword evidence="5" id="KW-0812">Transmembrane</keyword>
<dbReference type="EC" id="2.7.13.3" evidence="2"/>
<protein>
    <recommendedName>
        <fullName evidence="2">histidine kinase</fullName>
        <ecNumber evidence="2">2.7.13.3</ecNumber>
    </recommendedName>
</protein>
<feature type="signal peptide" evidence="6">
    <location>
        <begin position="1"/>
        <end position="23"/>
    </location>
</feature>
<comment type="caution">
    <text evidence="9">The sequence shown here is derived from an EMBL/GenBank/DDBJ whole genome shotgun (WGS) entry which is preliminary data.</text>
</comment>
<dbReference type="InterPro" id="IPR005467">
    <property type="entry name" value="His_kinase_dom"/>
</dbReference>
<evidence type="ECO:0000256" key="4">
    <source>
        <dbReference type="PROSITE-ProRule" id="PRU00169"/>
    </source>
</evidence>
<dbReference type="Gene3D" id="3.30.565.10">
    <property type="entry name" value="Histidine kinase-like ATPase, C-terminal domain"/>
    <property type="match status" value="1"/>
</dbReference>
<evidence type="ECO:0000256" key="1">
    <source>
        <dbReference type="ARBA" id="ARBA00000085"/>
    </source>
</evidence>
<evidence type="ECO:0000256" key="5">
    <source>
        <dbReference type="SAM" id="Phobius"/>
    </source>
</evidence>